<dbReference type="Pfam" id="PF01814">
    <property type="entry name" value="Hemerythrin"/>
    <property type="match status" value="1"/>
</dbReference>
<feature type="domain" description="Hemerythrin-like" evidence="1">
    <location>
        <begin position="39"/>
        <end position="184"/>
    </location>
</feature>
<dbReference type="Gene3D" id="1.20.120.520">
    <property type="entry name" value="nmb1532 protein domain like"/>
    <property type="match status" value="1"/>
</dbReference>
<protein>
    <submittedName>
        <fullName evidence="2">Hemerythrin domain-containing protein</fullName>
    </submittedName>
</protein>
<dbReference type="InterPro" id="IPR012312">
    <property type="entry name" value="Hemerythrin-like"/>
</dbReference>
<keyword evidence="3" id="KW-1185">Reference proteome</keyword>
<gene>
    <name evidence="2" type="ORF">ACFTOW_15690</name>
</gene>
<evidence type="ECO:0000259" key="1">
    <source>
        <dbReference type="Pfam" id="PF01814"/>
    </source>
</evidence>
<evidence type="ECO:0000313" key="3">
    <source>
        <dbReference type="Proteomes" id="UP001597186"/>
    </source>
</evidence>
<proteinExistence type="predicted"/>
<comment type="caution">
    <text evidence="2">The sequence shown here is derived from an EMBL/GenBank/DDBJ whole genome shotgun (WGS) entry which is preliminary data.</text>
</comment>
<evidence type="ECO:0000313" key="2">
    <source>
        <dbReference type="EMBL" id="MFD1510826.1"/>
    </source>
</evidence>
<sequence length="192" mass="22021">MENDLTLATRTGLPEHLRVLADKYPREIWRGHANFNELTAFWLDRHLMFRQVLDKLITDTQGFLDDKAGQRYGPELSRYTGFFLQQLHGHHGIEDDHYFPQFKPLDSRVSGAFELLDHDHHALDGHLHALAEDTNALLRALQSGQGGKYVGRDQAGVLLARHEGFKRFLNRHLTDEEEVIVPLVLEYGADMA</sequence>
<organism evidence="2 3">
    <name type="scientific">Lacimonas salitolerans</name>
    <dbReference type="NCBI Taxonomy" id="1323750"/>
    <lineage>
        <taxon>Bacteria</taxon>
        <taxon>Pseudomonadati</taxon>
        <taxon>Pseudomonadota</taxon>
        <taxon>Alphaproteobacteria</taxon>
        <taxon>Rhodobacterales</taxon>
        <taxon>Paracoccaceae</taxon>
        <taxon>Lacimonas</taxon>
    </lineage>
</organism>
<name>A0ABW4EKY1_9RHOB</name>
<reference evidence="3" key="1">
    <citation type="journal article" date="2019" name="Int. J. Syst. Evol. Microbiol.">
        <title>The Global Catalogue of Microorganisms (GCM) 10K type strain sequencing project: providing services to taxonomists for standard genome sequencing and annotation.</title>
        <authorList>
            <consortium name="The Broad Institute Genomics Platform"/>
            <consortium name="The Broad Institute Genome Sequencing Center for Infectious Disease"/>
            <person name="Wu L."/>
            <person name="Ma J."/>
        </authorList>
    </citation>
    <scope>NUCLEOTIDE SEQUENCE [LARGE SCALE GENOMIC DNA]</scope>
    <source>
        <strain evidence="3">CGMCC 1.12477</strain>
    </source>
</reference>
<dbReference type="EMBL" id="JBHUDD010000145">
    <property type="protein sequence ID" value="MFD1510826.1"/>
    <property type="molecule type" value="Genomic_DNA"/>
</dbReference>
<dbReference type="Proteomes" id="UP001597186">
    <property type="component" value="Unassembled WGS sequence"/>
</dbReference>
<accession>A0ABW4EKY1</accession>
<dbReference type="RefSeq" id="WP_379917383.1">
    <property type="nucleotide sequence ID" value="NZ_JBHUDD010000145.1"/>
</dbReference>